<feature type="compositionally biased region" description="Basic and acidic residues" evidence="1">
    <location>
        <begin position="551"/>
        <end position="569"/>
    </location>
</feature>
<organism evidence="3 4">
    <name type="scientific">Aplysia californica</name>
    <name type="common">California sea hare</name>
    <dbReference type="NCBI Taxonomy" id="6500"/>
    <lineage>
        <taxon>Eukaryota</taxon>
        <taxon>Metazoa</taxon>
        <taxon>Spiralia</taxon>
        <taxon>Lophotrochozoa</taxon>
        <taxon>Mollusca</taxon>
        <taxon>Gastropoda</taxon>
        <taxon>Heterobranchia</taxon>
        <taxon>Euthyneura</taxon>
        <taxon>Tectipleura</taxon>
        <taxon>Aplysiida</taxon>
        <taxon>Aplysioidea</taxon>
        <taxon>Aplysiidae</taxon>
        <taxon>Aplysia</taxon>
    </lineage>
</organism>
<feature type="region of interest" description="Disordered" evidence="1">
    <location>
        <begin position="152"/>
        <end position="191"/>
    </location>
</feature>
<keyword evidence="2" id="KW-1133">Transmembrane helix</keyword>
<accession>A0ABM1VYG6</accession>
<keyword evidence="2" id="KW-0812">Transmembrane</keyword>
<dbReference type="GeneID" id="118478283"/>
<name>A0ABM1VYG6_APLCA</name>
<dbReference type="Proteomes" id="UP000694888">
    <property type="component" value="Unplaced"/>
</dbReference>
<proteinExistence type="predicted"/>
<feature type="region of interest" description="Disordered" evidence="1">
    <location>
        <begin position="318"/>
        <end position="432"/>
    </location>
</feature>
<feature type="compositionally biased region" description="Polar residues" evidence="1">
    <location>
        <begin position="385"/>
        <end position="396"/>
    </location>
</feature>
<protein>
    <submittedName>
        <fullName evidence="4">Uncharacterized protein LOC118478283</fullName>
    </submittedName>
</protein>
<feature type="compositionally biased region" description="Basic and acidic residues" evidence="1">
    <location>
        <begin position="504"/>
        <end position="522"/>
    </location>
</feature>
<evidence type="ECO:0000313" key="4">
    <source>
        <dbReference type="RefSeq" id="XP_035827459.1"/>
    </source>
</evidence>
<evidence type="ECO:0000313" key="3">
    <source>
        <dbReference type="Proteomes" id="UP000694888"/>
    </source>
</evidence>
<feature type="transmembrane region" description="Helical" evidence="2">
    <location>
        <begin position="43"/>
        <end position="66"/>
    </location>
</feature>
<feature type="compositionally biased region" description="Low complexity" evidence="1">
    <location>
        <begin position="657"/>
        <end position="682"/>
    </location>
</feature>
<evidence type="ECO:0000256" key="2">
    <source>
        <dbReference type="SAM" id="Phobius"/>
    </source>
</evidence>
<keyword evidence="2" id="KW-0472">Membrane</keyword>
<feature type="compositionally biased region" description="Polar residues" evidence="1">
    <location>
        <begin position="328"/>
        <end position="339"/>
    </location>
</feature>
<dbReference type="RefSeq" id="XP_035827459.1">
    <property type="nucleotide sequence ID" value="XM_035971566.1"/>
</dbReference>
<feature type="compositionally biased region" description="Polar residues" evidence="1">
    <location>
        <begin position="470"/>
        <end position="484"/>
    </location>
</feature>
<feature type="compositionally biased region" description="Basic and acidic residues" evidence="1">
    <location>
        <begin position="707"/>
        <end position="717"/>
    </location>
</feature>
<feature type="region of interest" description="Disordered" evidence="1">
    <location>
        <begin position="468"/>
        <end position="717"/>
    </location>
</feature>
<gene>
    <name evidence="4" type="primary">LOC118478283</name>
</gene>
<evidence type="ECO:0000256" key="1">
    <source>
        <dbReference type="SAM" id="MobiDB-lite"/>
    </source>
</evidence>
<feature type="region of interest" description="Disordered" evidence="1">
    <location>
        <begin position="222"/>
        <end position="242"/>
    </location>
</feature>
<feature type="compositionally biased region" description="Basic residues" evidence="1">
    <location>
        <begin position="693"/>
        <end position="705"/>
    </location>
</feature>
<reference evidence="4" key="1">
    <citation type="submission" date="2025-08" db="UniProtKB">
        <authorList>
            <consortium name="RefSeq"/>
        </authorList>
    </citation>
    <scope>IDENTIFICATION</scope>
</reference>
<sequence length="717" mass="77708">MHQHRLTSLGILAIEASLARKLDYGPIIDSFARAKSRKDDLNALLYIVVTLLFYSMGIIIGIITYLKREQAEMEEDKMFELYIGFKREPFNVHKKERVTQMALYLKQLEEARVAREKIENWRLEQQMYRSHSQQQHYHNLHHHQGGPFSSCEACASGSRKDSHPGGDGSSTGAPLALAESDWGDGRVSPGNGGPGGTALLCSLTLGVCEPLLTPDTAKRAAAFHSSGGEHPQAVSGQNVAPGDKSPKACTCSAKSAFPLNTAPDLSLAAVTVLDCVNPRLGDFDSEATSSRPYSNEKLNESDLTGEATAVELQDMSQCMNRDDRSLPENCSASRDGTLTESRDDTSRFPPGQPASVPMSAQSESSSFPPPRRSPRLSRQSQQESGHSSTDSKQLGPQDTKMLGSIDSSVQGNPDDVRRDKTPTPSTRKAPVQKQATLGYVACDALGADSSSTQQQLQDLYHQQQRLPPSVATTGKTPHQSNIPDSLTIADRLPTSPTSATRDFPSLERRRDPAQRARYDSWRKGPSKTVDIPELSRMTQLDVPSARPKTQPTEKRSIPRFQPRDNERRGALLFTQKSLHHIENDNPKQGGSGAGISNTGGSRGGARRHAKPNGAFERQYSVDSYSGRGVDISFDPSSSEIPLLPAAEESSGSGSDMSTHAGATSSASGISSPHASGVSSPSSQRQPGAPQHATSKHQRRTPRLARSHTMDPTKFSEK</sequence>
<keyword evidence="3" id="KW-1185">Reference proteome</keyword>
<feature type="region of interest" description="Disordered" evidence="1">
    <location>
        <begin position="283"/>
        <end position="302"/>
    </location>
</feature>